<protein>
    <submittedName>
        <fullName evidence="1">Uncharacterized protein</fullName>
    </submittedName>
</protein>
<reference evidence="1" key="1">
    <citation type="submission" date="2020-09" db="EMBL/GenBank/DDBJ databases">
        <title>A novel bacterium of genus Paenibacillus, isolated from South China Sea.</title>
        <authorList>
            <person name="Huang H."/>
            <person name="Mo K."/>
            <person name="Hu Y."/>
        </authorList>
    </citation>
    <scope>NUCLEOTIDE SEQUENCE</scope>
    <source>
        <strain evidence="1">IB182363</strain>
    </source>
</reference>
<keyword evidence="2" id="KW-1185">Reference proteome</keyword>
<dbReference type="RefSeq" id="WP_190929670.1">
    <property type="nucleotide sequence ID" value="NZ_JACXJA010000026.1"/>
</dbReference>
<accession>A0A927CAE0</accession>
<sequence length="103" mass="11440">MAWKFIKDVILNGDSPFQKEWIKEDLLTVKSAFQKSGQHQVPGMDVLAGELEHGIKPIVFRNAALNSVKIADNRLFTATTETEVMASLTDLAAEIDKQLLGKK</sequence>
<comment type="caution">
    <text evidence="1">The sequence shown here is derived from an EMBL/GenBank/DDBJ whole genome shotgun (WGS) entry which is preliminary data.</text>
</comment>
<organism evidence="1 2">
    <name type="scientific">Paenibacillus oceani</name>
    <dbReference type="NCBI Taxonomy" id="2772510"/>
    <lineage>
        <taxon>Bacteria</taxon>
        <taxon>Bacillati</taxon>
        <taxon>Bacillota</taxon>
        <taxon>Bacilli</taxon>
        <taxon>Bacillales</taxon>
        <taxon>Paenibacillaceae</taxon>
        <taxon>Paenibacillus</taxon>
    </lineage>
</organism>
<gene>
    <name evidence="1" type="ORF">IDH45_18830</name>
</gene>
<dbReference type="Proteomes" id="UP000639396">
    <property type="component" value="Unassembled WGS sequence"/>
</dbReference>
<name>A0A927CAE0_9BACL</name>
<evidence type="ECO:0000313" key="2">
    <source>
        <dbReference type="Proteomes" id="UP000639396"/>
    </source>
</evidence>
<dbReference type="AlphaFoldDB" id="A0A927CAE0"/>
<evidence type="ECO:0000313" key="1">
    <source>
        <dbReference type="EMBL" id="MBD2864045.1"/>
    </source>
</evidence>
<dbReference type="EMBL" id="JACXJA010000026">
    <property type="protein sequence ID" value="MBD2864045.1"/>
    <property type="molecule type" value="Genomic_DNA"/>
</dbReference>
<proteinExistence type="predicted"/>